<evidence type="ECO:0000256" key="4">
    <source>
        <dbReference type="SAM" id="Phobius"/>
    </source>
</evidence>
<dbReference type="InterPro" id="IPR001138">
    <property type="entry name" value="Zn2Cys6_DnaBD"/>
</dbReference>
<protein>
    <submittedName>
        <fullName evidence="6">Transcriptional regulatory protein</fullName>
    </submittedName>
</protein>
<evidence type="ECO:0000259" key="5">
    <source>
        <dbReference type="SMART" id="SM00906"/>
    </source>
</evidence>
<proteinExistence type="predicted"/>
<keyword evidence="2" id="KW-0539">Nucleus</keyword>
<dbReference type="InterPro" id="IPR050987">
    <property type="entry name" value="AtrR-like"/>
</dbReference>
<dbReference type="InterPro" id="IPR036864">
    <property type="entry name" value="Zn2-C6_fun-type_DNA-bd_sf"/>
</dbReference>
<evidence type="ECO:0000256" key="1">
    <source>
        <dbReference type="ARBA" id="ARBA00022723"/>
    </source>
</evidence>
<reference evidence="6" key="1">
    <citation type="journal article" date="2023" name="Mol. Phylogenet. Evol.">
        <title>Genome-scale phylogeny and comparative genomics of the fungal order Sordariales.</title>
        <authorList>
            <person name="Hensen N."/>
            <person name="Bonometti L."/>
            <person name="Westerberg I."/>
            <person name="Brannstrom I.O."/>
            <person name="Guillou S."/>
            <person name="Cros-Aarteil S."/>
            <person name="Calhoun S."/>
            <person name="Haridas S."/>
            <person name="Kuo A."/>
            <person name="Mondo S."/>
            <person name="Pangilinan J."/>
            <person name="Riley R."/>
            <person name="LaButti K."/>
            <person name="Andreopoulos B."/>
            <person name="Lipzen A."/>
            <person name="Chen C."/>
            <person name="Yan M."/>
            <person name="Daum C."/>
            <person name="Ng V."/>
            <person name="Clum A."/>
            <person name="Steindorff A."/>
            <person name="Ohm R.A."/>
            <person name="Martin F."/>
            <person name="Silar P."/>
            <person name="Natvig D.O."/>
            <person name="Lalanne C."/>
            <person name="Gautier V."/>
            <person name="Ament-Velasquez S.L."/>
            <person name="Kruys A."/>
            <person name="Hutchinson M.I."/>
            <person name="Powell A.J."/>
            <person name="Barry K."/>
            <person name="Miller A.N."/>
            <person name="Grigoriev I.V."/>
            <person name="Debuchy R."/>
            <person name="Gladieux P."/>
            <person name="Hiltunen Thoren M."/>
            <person name="Johannesson H."/>
        </authorList>
    </citation>
    <scope>NUCLEOTIDE SEQUENCE</scope>
    <source>
        <strain evidence="6">PSN324</strain>
    </source>
</reference>
<organism evidence="6 7">
    <name type="scientific">Cladorrhinum samala</name>
    <dbReference type="NCBI Taxonomy" id="585594"/>
    <lineage>
        <taxon>Eukaryota</taxon>
        <taxon>Fungi</taxon>
        <taxon>Dikarya</taxon>
        <taxon>Ascomycota</taxon>
        <taxon>Pezizomycotina</taxon>
        <taxon>Sordariomycetes</taxon>
        <taxon>Sordariomycetidae</taxon>
        <taxon>Sordariales</taxon>
        <taxon>Podosporaceae</taxon>
        <taxon>Cladorrhinum</taxon>
    </lineage>
</organism>
<sequence length="705" mass="78525">MQIGCNRESPCAHCVRAKIECTYTDARRPKEKRARILLSHQYEQKIDHLDSRLDEIVGLLKDLKVQGAALPPAIQVQSPPRTSQATPSAPSPVSSYVAHHAGRAEAKSPMVEGDSSLTAHSVFANDFLRNAINKDSRPEMREGLDALHVIIEAMRHQPAAHEMTYPHAGPARPPPFESCELPPIDRTLQVLKLAQSKEMQALAWIYEFLPISQFQDSCFRLYISEQHSLISIITVNVGLHFLFWACAQIVTETKEEYEKYARQCGATVETALANLPLHLPATDDAITALLLGTFYAVELSKPSLAWILCSKASELCQTLGYHRIATFQNTPAESSRFKQFLFWGMYIVDKSLSLRLGRSSTIQDYDVTVPYPDTDDPGWTGLTSCFVLWVMAAKIQGQIYEMLYCPEAMTQPEEVRKARVEILAKRLEDLEADTNALAEKWEPYSRDPVGDDLLAFFQISDHVLRLSILTLTYRAVPNPVGSPTTFTTECIQAARQTLARHQECMAVMERSGCALFSTYMHWTILMAPFVPFIVIFCQVIETRDKEDLGRLQAFVASLQTEVSVTEAVDKLRRLFQVLYSVASRYIESQACGSGGGAGNTGIHQAQPSHHEVDAYLATLGFPQPHNHLGVVYDQQQLGAAIHAGDVTNTRIAGEPATSAEELQRGVNPMMWMGNGAQLEDWFYSNQQMMALLEDGFIDTAGLGPI</sequence>
<dbReference type="Gene3D" id="4.10.240.10">
    <property type="entry name" value="Zn(2)-C6 fungal-type DNA-binding domain"/>
    <property type="match status" value="1"/>
</dbReference>
<dbReference type="InterPro" id="IPR007219">
    <property type="entry name" value="XnlR_reg_dom"/>
</dbReference>
<dbReference type="Proteomes" id="UP001321749">
    <property type="component" value="Unassembled WGS sequence"/>
</dbReference>
<dbReference type="PANTHER" id="PTHR46910">
    <property type="entry name" value="TRANSCRIPTION FACTOR PDR1"/>
    <property type="match status" value="1"/>
</dbReference>
<dbReference type="GO" id="GO:0006351">
    <property type="term" value="P:DNA-templated transcription"/>
    <property type="evidence" value="ECO:0007669"/>
    <property type="project" value="InterPro"/>
</dbReference>
<feature type="transmembrane region" description="Helical" evidence="4">
    <location>
        <begin position="519"/>
        <end position="540"/>
    </location>
</feature>
<keyword evidence="4" id="KW-0812">Transmembrane</keyword>
<comment type="caution">
    <text evidence="6">The sequence shown here is derived from an EMBL/GenBank/DDBJ whole genome shotgun (WGS) entry which is preliminary data.</text>
</comment>
<name>A0AAV9HL57_9PEZI</name>
<feature type="compositionally biased region" description="Low complexity" evidence="3">
    <location>
        <begin position="77"/>
        <end position="95"/>
    </location>
</feature>
<keyword evidence="4" id="KW-0472">Membrane</keyword>
<dbReference type="PANTHER" id="PTHR46910:SF5">
    <property type="entry name" value="ZN(II)2CYS6 TRANSCRIPTION FACTOR (EUROFUNG)"/>
    <property type="match status" value="1"/>
</dbReference>
<dbReference type="CDD" id="cd00067">
    <property type="entry name" value="GAL4"/>
    <property type="match status" value="1"/>
</dbReference>
<dbReference type="GO" id="GO:0000981">
    <property type="term" value="F:DNA-binding transcription factor activity, RNA polymerase II-specific"/>
    <property type="evidence" value="ECO:0007669"/>
    <property type="project" value="InterPro"/>
</dbReference>
<dbReference type="GO" id="GO:0008270">
    <property type="term" value="F:zinc ion binding"/>
    <property type="evidence" value="ECO:0007669"/>
    <property type="project" value="InterPro"/>
</dbReference>
<evidence type="ECO:0000256" key="3">
    <source>
        <dbReference type="SAM" id="MobiDB-lite"/>
    </source>
</evidence>
<dbReference type="AlphaFoldDB" id="A0AAV9HL57"/>
<keyword evidence="4" id="KW-1133">Transmembrane helix</keyword>
<accession>A0AAV9HL57</accession>
<keyword evidence="1" id="KW-0479">Metal-binding</keyword>
<dbReference type="SMART" id="SM00906">
    <property type="entry name" value="Fungal_trans"/>
    <property type="match status" value="1"/>
</dbReference>
<feature type="region of interest" description="Disordered" evidence="3">
    <location>
        <begin position="74"/>
        <end position="97"/>
    </location>
</feature>
<dbReference type="EMBL" id="MU865012">
    <property type="protein sequence ID" value="KAK4460453.1"/>
    <property type="molecule type" value="Genomic_DNA"/>
</dbReference>
<feature type="domain" description="Xylanolytic transcriptional activator regulatory" evidence="5">
    <location>
        <begin position="305"/>
        <end position="378"/>
    </location>
</feature>
<dbReference type="GO" id="GO:0003677">
    <property type="term" value="F:DNA binding"/>
    <property type="evidence" value="ECO:0007669"/>
    <property type="project" value="InterPro"/>
</dbReference>
<dbReference type="Pfam" id="PF04082">
    <property type="entry name" value="Fungal_trans"/>
    <property type="match status" value="1"/>
</dbReference>
<evidence type="ECO:0000313" key="7">
    <source>
        <dbReference type="Proteomes" id="UP001321749"/>
    </source>
</evidence>
<evidence type="ECO:0000313" key="6">
    <source>
        <dbReference type="EMBL" id="KAK4460453.1"/>
    </source>
</evidence>
<keyword evidence="7" id="KW-1185">Reference proteome</keyword>
<dbReference type="CDD" id="cd12148">
    <property type="entry name" value="fungal_TF_MHR"/>
    <property type="match status" value="1"/>
</dbReference>
<evidence type="ECO:0000256" key="2">
    <source>
        <dbReference type="ARBA" id="ARBA00023242"/>
    </source>
</evidence>
<reference evidence="6" key="2">
    <citation type="submission" date="2023-06" db="EMBL/GenBank/DDBJ databases">
        <authorList>
            <consortium name="Lawrence Berkeley National Laboratory"/>
            <person name="Mondo S.J."/>
            <person name="Hensen N."/>
            <person name="Bonometti L."/>
            <person name="Westerberg I."/>
            <person name="Brannstrom I.O."/>
            <person name="Guillou S."/>
            <person name="Cros-Aarteil S."/>
            <person name="Calhoun S."/>
            <person name="Haridas S."/>
            <person name="Kuo A."/>
            <person name="Pangilinan J."/>
            <person name="Riley R."/>
            <person name="Labutti K."/>
            <person name="Andreopoulos B."/>
            <person name="Lipzen A."/>
            <person name="Chen C."/>
            <person name="Yanf M."/>
            <person name="Daum C."/>
            <person name="Ng V."/>
            <person name="Clum A."/>
            <person name="Steindorff A."/>
            <person name="Ohm R."/>
            <person name="Martin F."/>
            <person name="Silar P."/>
            <person name="Natvig D."/>
            <person name="Lalanne C."/>
            <person name="Gautier V."/>
            <person name="Ament-Velasquez S.L."/>
            <person name="Kruys A."/>
            <person name="Hutchinson M.I."/>
            <person name="Powell A.J."/>
            <person name="Barry K."/>
            <person name="Miller A.N."/>
            <person name="Grigoriev I.V."/>
            <person name="Debuchy R."/>
            <person name="Gladieux P."/>
            <person name="Thoren M.H."/>
            <person name="Johannesson H."/>
        </authorList>
    </citation>
    <scope>NUCLEOTIDE SEQUENCE</scope>
    <source>
        <strain evidence="6">PSN324</strain>
    </source>
</reference>
<gene>
    <name evidence="6" type="ORF">QBC42DRAFT_307103</name>
</gene>